<protein>
    <recommendedName>
        <fullName evidence="4">Alpha/beta hydrolase</fullName>
    </recommendedName>
</protein>
<dbReference type="AlphaFoldDB" id="A0A9X4KLQ9"/>
<gene>
    <name evidence="2" type="ORF">OMP38_28665</name>
</gene>
<dbReference type="InterPro" id="IPR029058">
    <property type="entry name" value="AB_hydrolase_fold"/>
</dbReference>
<dbReference type="Gene3D" id="3.40.50.1820">
    <property type="entry name" value="alpha/beta hydrolase"/>
    <property type="match status" value="1"/>
</dbReference>
<reference evidence="2 3" key="1">
    <citation type="submission" date="2022-10" db="EMBL/GenBank/DDBJ databases">
        <title>Comparative genomic analysis of Cohnella hashimotonis sp. nov., isolated from the International Space Station.</title>
        <authorList>
            <person name="Simpson A."/>
            <person name="Venkateswaran K."/>
        </authorList>
    </citation>
    <scope>NUCLEOTIDE SEQUENCE [LARGE SCALE GENOMIC DNA]</scope>
    <source>
        <strain evidence="2 3">DSM 18997</strain>
    </source>
</reference>
<keyword evidence="1" id="KW-0812">Transmembrane</keyword>
<evidence type="ECO:0000313" key="2">
    <source>
        <dbReference type="EMBL" id="MDG0794368.1"/>
    </source>
</evidence>
<keyword evidence="1" id="KW-0472">Membrane</keyword>
<accession>A0A9X4KLQ9</accession>
<comment type="caution">
    <text evidence="2">The sequence shown here is derived from an EMBL/GenBank/DDBJ whole genome shotgun (WGS) entry which is preliminary data.</text>
</comment>
<keyword evidence="3" id="KW-1185">Reference proteome</keyword>
<dbReference type="Proteomes" id="UP001153387">
    <property type="component" value="Unassembled WGS sequence"/>
</dbReference>
<dbReference type="RefSeq" id="WP_277568117.1">
    <property type="nucleotide sequence ID" value="NZ_JAPDHZ010000006.1"/>
</dbReference>
<dbReference type="GO" id="GO:0047746">
    <property type="term" value="F:chlorophyllase activity"/>
    <property type="evidence" value="ECO:0007669"/>
    <property type="project" value="TreeGrafter"/>
</dbReference>
<feature type="transmembrane region" description="Helical" evidence="1">
    <location>
        <begin position="124"/>
        <end position="146"/>
    </location>
</feature>
<feature type="transmembrane region" description="Helical" evidence="1">
    <location>
        <begin position="99"/>
        <end position="118"/>
    </location>
</feature>
<dbReference type="EMBL" id="JAPDHZ010000006">
    <property type="protein sequence ID" value="MDG0794368.1"/>
    <property type="molecule type" value="Genomic_DNA"/>
</dbReference>
<dbReference type="GO" id="GO:0015996">
    <property type="term" value="P:chlorophyll catabolic process"/>
    <property type="evidence" value="ECO:0007669"/>
    <property type="project" value="TreeGrafter"/>
</dbReference>
<dbReference type="SUPFAM" id="SSF53474">
    <property type="entry name" value="alpha/beta-Hydrolases"/>
    <property type="match status" value="1"/>
</dbReference>
<sequence>MSDREAGISPPRRAYSLLPGEWRLSRGLAGDQGPWRGAILGLWVAGGTAAGTGMLGAPTGFGAPVDLVSAVSAHTAAFAFLSLLIAWALTFVPRLSGPFATIGGLLYTGALSFFLLFFSDMGVAVSFLLACSYTFAAAIIGWLLAAAFARGTGKRRRVASICALALLGGAGASAADPSNLRPDWLRHASMDDADSAAGADGGSTGTAGVAFRPLAAGDPSLPGSYAYDAFTYGSGTGRRPDFGKEAGLISAPADASAYLKDWPLLRKWYWGFGPKELPLNGRVWMPRGNGPFPLVLIVHGNHAMEDYSDGGYAYLGEQLASRGCVAVSVDENFLNYSVWSGIPGQDMKLRAWVLLRHIGQLRDFNEDPVSPLFGKLDLQKISLVGHSRGGQAVAMAADRDAWFADDASLPPATDYRIVSVAAIAPTDTVVDGKQARLSGISYLTLQGASDADINDFFGDRQYARTTFATGGTGGAGLAFKASLYIEGANHGQFNESWGRRDSSLPAGLFLRKPALRGGRSSGGSPRAT</sequence>
<dbReference type="PANTHER" id="PTHR33428:SF2">
    <property type="entry name" value="CHLOROPHYLLASE-2"/>
    <property type="match status" value="1"/>
</dbReference>
<evidence type="ECO:0000313" key="3">
    <source>
        <dbReference type="Proteomes" id="UP001153387"/>
    </source>
</evidence>
<feature type="transmembrane region" description="Helical" evidence="1">
    <location>
        <begin position="67"/>
        <end position="92"/>
    </location>
</feature>
<keyword evidence="1" id="KW-1133">Transmembrane helix</keyword>
<evidence type="ECO:0008006" key="4">
    <source>
        <dbReference type="Google" id="ProtNLM"/>
    </source>
</evidence>
<feature type="transmembrane region" description="Helical" evidence="1">
    <location>
        <begin position="158"/>
        <end position="175"/>
    </location>
</feature>
<dbReference type="PANTHER" id="PTHR33428">
    <property type="entry name" value="CHLOROPHYLLASE-2, CHLOROPLASTIC"/>
    <property type="match status" value="1"/>
</dbReference>
<evidence type="ECO:0000256" key="1">
    <source>
        <dbReference type="SAM" id="Phobius"/>
    </source>
</evidence>
<proteinExistence type="predicted"/>
<feature type="transmembrane region" description="Helical" evidence="1">
    <location>
        <begin position="35"/>
        <end position="55"/>
    </location>
</feature>
<organism evidence="2 3">
    <name type="scientific">Cohnella ginsengisoli</name>
    <dbReference type="NCBI Taxonomy" id="425004"/>
    <lineage>
        <taxon>Bacteria</taxon>
        <taxon>Bacillati</taxon>
        <taxon>Bacillota</taxon>
        <taxon>Bacilli</taxon>
        <taxon>Bacillales</taxon>
        <taxon>Paenibacillaceae</taxon>
        <taxon>Cohnella</taxon>
    </lineage>
</organism>
<name>A0A9X4KLQ9_9BACL</name>